<keyword evidence="2" id="KW-1185">Reference proteome</keyword>
<comment type="caution">
    <text evidence="1">The sequence shown here is derived from an EMBL/GenBank/DDBJ whole genome shotgun (WGS) entry which is preliminary data.</text>
</comment>
<sequence length="119" mass="12560">MRVAICALLLAMVIANAVAQNVPCSSIPNPVDVTALSPCLKWLPANFNSTSPLPPPSDSCCSIIRTYVSQGKSDNVCCVLIYVSGKVHFSFQPALAIPKHCGAAVPSNYKCNNFPVPAI</sequence>
<gene>
    <name evidence="1" type="ORF">O6H91_05G132000</name>
</gene>
<organism evidence="1 2">
    <name type="scientific">Diphasiastrum complanatum</name>
    <name type="common">Issler's clubmoss</name>
    <name type="synonym">Lycopodium complanatum</name>
    <dbReference type="NCBI Taxonomy" id="34168"/>
    <lineage>
        <taxon>Eukaryota</taxon>
        <taxon>Viridiplantae</taxon>
        <taxon>Streptophyta</taxon>
        <taxon>Embryophyta</taxon>
        <taxon>Tracheophyta</taxon>
        <taxon>Lycopodiopsida</taxon>
        <taxon>Lycopodiales</taxon>
        <taxon>Lycopodiaceae</taxon>
        <taxon>Lycopodioideae</taxon>
        <taxon>Diphasiastrum</taxon>
    </lineage>
</organism>
<protein>
    <submittedName>
        <fullName evidence="1">Uncharacterized protein</fullName>
    </submittedName>
</protein>
<accession>A0ACC2DU66</accession>
<dbReference type="EMBL" id="CM055096">
    <property type="protein sequence ID" value="KAJ7557552.1"/>
    <property type="molecule type" value="Genomic_DNA"/>
</dbReference>
<dbReference type="Proteomes" id="UP001162992">
    <property type="component" value="Chromosome 5"/>
</dbReference>
<proteinExistence type="predicted"/>
<reference evidence="2" key="1">
    <citation type="journal article" date="2024" name="Proc. Natl. Acad. Sci. U.S.A.">
        <title>Extraordinary preservation of gene collinearity over three hundred million years revealed in homosporous lycophytes.</title>
        <authorList>
            <person name="Li C."/>
            <person name="Wickell D."/>
            <person name="Kuo L.Y."/>
            <person name="Chen X."/>
            <person name="Nie B."/>
            <person name="Liao X."/>
            <person name="Peng D."/>
            <person name="Ji J."/>
            <person name="Jenkins J."/>
            <person name="Williams M."/>
            <person name="Shu S."/>
            <person name="Plott C."/>
            <person name="Barry K."/>
            <person name="Rajasekar S."/>
            <person name="Grimwood J."/>
            <person name="Han X."/>
            <person name="Sun S."/>
            <person name="Hou Z."/>
            <person name="He W."/>
            <person name="Dai G."/>
            <person name="Sun C."/>
            <person name="Schmutz J."/>
            <person name="Leebens-Mack J.H."/>
            <person name="Li F.W."/>
            <person name="Wang L."/>
        </authorList>
    </citation>
    <scope>NUCLEOTIDE SEQUENCE [LARGE SCALE GENOMIC DNA]</scope>
    <source>
        <strain evidence="2">cv. PW_Plant_1</strain>
    </source>
</reference>
<name>A0ACC2DU66_DIPCM</name>
<evidence type="ECO:0000313" key="1">
    <source>
        <dbReference type="EMBL" id="KAJ7557552.1"/>
    </source>
</evidence>
<evidence type="ECO:0000313" key="2">
    <source>
        <dbReference type="Proteomes" id="UP001162992"/>
    </source>
</evidence>